<dbReference type="InterPro" id="IPR036378">
    <property type="entry name" value="FAS1_dom_sf"/>
</dbReference>
<dbReference type="InterPro" id="IPR050904">
    <property type="entry name" value="Adhesion/Biosynth-related"/>
</dbReference>
<gene>
    <name evidence="3" type="ORF">QYM36_011166</name>
</gene>
<evidence type="ECO:0000259" key="2">
    <source>
        <dbReference type="PROSITE" id="PS50213"/>
    </source>
</evidence>
<feature type="signal peptide" evidence="1">
    <location>
        <begin position="1"/>
        <end position="16"/>
    </location>
</feature>
<feature type="domain" description="FAS1" evidence="2">
    <location>
        <begin position="163"/>
        <end position="292"/>
    </location>
</feature>
<dbReference type="InterPro" id="IPR000782">
    <property type="entry name" value="FAS1_domain"/>
</dbReference>
<name>A0AA88HJD2_ARTSF</name>
<dbReference type="GO" id="GO:0007155">
    <property type="term" value="P:cell adhesion"/>
    <property type="evidence" value="ECO:0007669"/>
    <property type="project" value="TreeGrafter"/>
</dbReference>
<protein>
    <recommendedName>
        <fullName evidence="2">FAS1 domain-containing protein</fullName>
    </recommendedName>
</protein>
<dbReference type="Pfam" id="PF02469">
    <property type="entry name" value="Fasciclin"/>
    <property type="match status" value="2"/>
</dbReference>
<dbReference type="GO" id="GO:0005615">
    <property type="term" value="C:extracellular space"/>
    <property type="evidence" value="ECO:0007669"/>
    <property type="project" value="TreeGrafter"/>
</dbReference>
<feature type="domain" description="FAS1" evidence="2">
    <location>
        <begin position="30"/>
        <end position="156"/>
    </location>
</feature>
<dbReference type="Gene3D" id="2.30.180.10">
    <property type="entry name" value="FAS1 domain"/>
    <property type="match status" value="2"/>
</dbReference>
<dbReference type="FunFam" id="2.30.180.10:FF:000032">
    <property type="entry name" value="Fasciclin domain-containing protein, putative"/>
    <property type="match status" value="2"/>
</dbReference>
<reference evidence="3" key="1">
    <citation type="submission" date="2023-07" db="EMBL/GenBank/DDBJ databases">
        <title>Chromosome-level genome assembly of Artemia franciscana.</title>
        <authorList>
            <person name="Jo E."/>
        </authorList>
    </citation>
    <scope>NUCLEOTIDE SEQUENCE</scope>
    <source>
        <tissue evidence="3">Whole body</tissue>
    </source>
</reference>
<evidence type="ECO:0000313" key="3">
    <source>
        <dbReference type="EMBL" id="KAK2712388.1"/>
    </source>
</evidence>
<dbReference type="PANTHER" id="PTHR10900">
    <property type="entry name" value="PERIOSTIN-RELATED"/>
    <property type="match status" value="1"/>
</dbReference>
<evidence type="ECO:0000256" key="1">
    <source>
        <dbReference type="SAM" id="SignalP"/>
    </source>
</evidence>
<comment type="caution">
    <text evidence="3">The sequence shown here is derived from an EMBL/GenBank/DDBJ whole genome shotgun (WGS) entry which is preliminary data.</text>
</comment>
<dbReference type="GO" id="GO:0030198">
    <property type="term" value="P:extracellular matrix organization"/>
    <property type="evidence" value="ECO:0007669"/>
    <property type="project" value="TreeGrafter"/>
</dbReference>
<keyword evidence="4" id="KW-1185">Reference proteome</keyword>
<dbReference type="PROSITE" id="PS50213">
    <property type="entry name" value="FAS1"/>
    <property type="match status" value="2"/>
</dbReference>
<proteinExistence type="predicted"/>
<sequence>MKNLIVLLVIVALAAATPVTRQRASIQGRHGNLLQELEDVGCFTMVDLMIEAGFTGLLTGEEVYTIFSPEDTAFDQALIDTLLADADLLTRFLNYHMTSGNVTLALFENDATLTTLEGTTVRTNIYDSTYTVNGAAVTMPDEWADNGMVQVINKVLFPIPVGAIPTVLADDSEGRFTTLSMCIELSGLSGVLTGGPFTLFAPTNAAFDALPEGVLDALLSQPEGALKKVLLGHVAPTTIFATGVTSGEVPSASDDNLVLNVGPDGVTVDAANVIETDLVATNGVIHVIDAVI</sequence>
<evidence type="ECO:0000313" key="4">
    <source>
        <dbReference type="Proteomes" id="UP001187531"/>
    </source>
</evidence>
<keyword evidence="1" id="KW-0732">Signal</keyword>
<accession>A0AA88HJD2</accession>
<feature type="chain" id="PRO_5041728919" description="FAS1 domain-containing protein" evidence="1">
    <location>
        <begin position="17"/>
        <end position="292"/>
    </location>
</feature>
<dbReference type="PANTHER" id="PTHR10900:SF124">
    <property type="entry name" value="FI05614P"/>
    <property type="match status" value="1"/>
</dbReference>
<organism evidence="3 4">
    <name type="scientific">Artemia franciscana</name>
    <name type="common">Brine shrimp</name>
    <name type="synonym">Artemia sanfranciscana</name>
    <dbReference type="NCBI Taxonomy" id="6661"/>
    <lineage>
        <taxon>Eukaryota</taxon>
        <taxon>Metazoa</taxon>
        <taxon>Ecdysozoa</taxon>
        <taxon>Arthropoda</taxon>
        <taxon>Crustacea</taxon>
        <taxon>Branchiopoda</taxon>
        <taxon>Anostraca</taxon>
        <taxon>Artemiidae</taxon>
        <taxon>Artemia</taxon>
    </lineage>
</organism>
<dbReference type="SMART" id="SM00554">
    <property type="entry name" value="FAS1"/>
    <property type="match status" value="2"/>
</dbReference>
<dbReference type="Proteomes" id="UP001187531">
    <property type="component" value="Unassembled WGS sequence"/>
</dbReference>
<dbReference type="AlphaFoldDB" id="A0AA88HJD2"/>
<dbReference type="SUPFAM" id="SSF82153">
    <property type="entry name" value="FAS1 domain"/>
    <property type="match status" value="2"/>
</dbReference>
<dbReference type="GO" id="GO:0031012">
    <property type="term" value="C:extracellular matrix"/>
    <property type="evidence" value="ECO:0007669"/>
    <property type="project" value="TreeGrafter"/>
</dbReference>
<dbReference type="GO" id="GO:0050839">
    <property type="term" value="F:cell adhesion molecule binding"/>
    <property type="evidence" value="ECO:0007669"/>
    <property type="project" value="TreeGrafter"/>
</dbReference>
<dbReference type="EMBL" id="JAVRJZ010000015">
    <property type="protein sequence ID" value="KAK2712388.1"/>
    <property type="molecule type" value="Genomic_DNA"/>
</dbReference>